<reference evidence="7" key="1">
    <citation type="submission" date="2017-02" db="UniProtKB">
        <authorList>
            <consortium name="WormBaseParasite"/>
        </authorList>
    </citation>
    <scope>IDENTIFICATION</scope>
</reference>
<feature type="transmembrane region" description="Helical" evidence="5">
    <location>
        <begin position="88"/>
        <end position="105"/>
    </location>
</feature>
<feature type="transmembrane region" description="Helical" evidence="5">
    <location>
        <begin position="346"/>
        <end position="365"/>
    </location>
</feature>
<evidence type="ECO:0000313" key="7">
    <source>
        <dbReference type="WBParaSite" id="ALUE_0001787601-mRNA-1"/>
    </source>
</evidence>
<name>A0A0M3IHI2_ASCLU</name>
<feature type="transmembrane region" description="Helical" evidence="5">
    <location>
        <begin position="282"/>
        <end position="301"/>
    </location>
</feature>
<sequence length="366" mass="39504">MDVVDLKIVLLVVMTVVALCFGLAPIKINEFVEKKQKSGDGRIASLILSMLSCLSGGVFLGVCLLDLMPLANETFESVKHAFAWQTEYPFVELIVGIGFFFVYLIEEVLLKICKYESTDEATATTNECDGCKDCEAARSMEMGVISGQQTRTELSVASAARSSTTSVVRAAKDAIAARRVDGASEIVKSITFVAAFTFHSSLEGFAFGVQDSALSAATLFFGIIVHKAIVAFSIGLRLVRSHPPRRIIVILLVIFVALTAPIGGAVGIAVRNSNIESVSKDIVSVVLTGFALGTFLYITFFENSNIESVSKDIVSVVLTGFALGTFLYITFFEILYTEISSNNSKILQWLSTAIGFAAIALLMIYE</sequence>
<dbReference type="Proteomes" id="UP000036681">
    <property type="component" value="Unplaced"/>
</dbReference>
<dbReference type="PANTHER" id="PTHR11040">
    <property type="entry name" value="ZINC/IRON TRANSPORTER"/>
    <property type="match status" value="1"/>
</dbReference>
<proteinExistence type="predicted"/>
<keyword evidence="2 5" id="KW-0812">Transmembrane</keyword>
<feature type="transmembrane region" description="Helical" evidence="5">
    <location>
        <begin position="248"/>
        <end position="270"/>
    </location>
</feature>
<keyword evidence="4 5" id="KW-0472">Membrane</keyword>
<feature type="transmembrane region" description="Helical" evidence="5">
    <location>
        <begin position="186"/>
        <end position="207"/>
    </location>
</feature>
<dbReference type="InterPro" id="IPR003689">
    <property type="entry name" value="ZIP"/>
</dbReference>
<comment type="subcellular location">
    <subcellularLocation>
        <location evidence="1">Membrane</location>
        <topology evidence="1">Multi-pass membrane protein</topology>
    </subcellularLocation>
</comment>
<evidence type="ECO:0000256" key="2">
    <source>
        <dbReference type="ARBA" id="ARBA00022692"/>
    </source>
</evidence>
<protein>
    <submittedName>
        <fullName evidence="7">Zinc transporter ZIP3</fullName>
    </submittedName>
</protein>
<evidence type="ECO:0000256" key="5">
    <source>
        <dbReference type="SAM" id="Phobius"/>
    </source>
</evidence>
<keyword evidence="6" id="KW-1185">Reference proteome</keyword>
<dbReference type="PANTHER" id="PTHR11040:SF76">
    <property type="entry name" value="ZINC TRANSPORTER ZIP3"/>
    <property type="match status" value="1"/>
</dbReference>
<dbReference type="AlphaFoldDB" id="A0A0M3IHI2"/>
<evidence type="ECO:0000256" key="3">
    <source>
        <dbReference type="ARBA" id="ARBA00022989"/>
    </source>
</evidence>
<organism evidence="6 7">
    <name type="scientific">Ascaris lumbricoides</name>
    <name type="common">Giant roundworm</name>
    <dbReference type="NCBI Taxonomy" id="6252"/>
    <lineage>
        <taxon>Eukaryota</taxon>
        <taxon>Metazoa</taxon>
        <taxon>Ecdysozoa</taxon>
        <taxon>Nematoda</taxon>
        <taxon>Chromadorea</taxon>
        <taxon>Rhabditida</taxon>
        <taxon>Spirurina</taxon>
        <taxon>Ascaridomorpha</taxon>
        <taxon>Ascaridoidea</taxon>
        <taxon>Ascarididae</taxon>
        <taxon>Ascaris</taxon>
    </lineage>
</organism>
<accession>A0A0M3IHI2</accession>
<evidence type="ECO:0000256" key="4">
    <source>
        <dbReference type="ARBA" id="ARBA00023136"/>
    </source>
</evidence>
<evidence type="ECO:0000256" key="1">
    <source>
        <dbReference type="ARBA" id="ARBA00004141"/>
    </source>
</evidence>
<dbReference type="WBParaSite" id="ALUE_0001787601-mRNA-1">
    <property type="protein sequence ID" value="ALUE_0001787601-mRNA-1"/>
    <property type="gene ID" value="ALUE_0001787601"/>
</dbReference>
<dbReference type="GO" id="GO:0005385">
    <property type="term" value="F:zinc ion transmembrane transporter activity"/>
    <property type="evidence" value="ECO:0007669"/>
    <property type="project" value="TreeGrafter"/>
</dbReference>
<dbReference type="GO" id="GO:0005886">
    <property type="term" value="C:plasma membrane"/>
    <property type="evidence" value="ECO:0007669"/>
    <property type="project" value="TreeGrafter"/>
</dbReference>
<feature type="transmembrane region" description="Helical" evidence="5">
    <location>
        <begin position="213"/>
        <end position="236"/>
    </location>
</feature>
<feature type="transmembrane region" description="Helical" evidence="5">
    <location>
        <begin position="313"/>
        <end position="334"/>
    </location>
</feature>
<feature type="transmembrane region" description="Helical" evidence="5">
    <location>
        <begin position="6"/>
        <end position="26"/>
    </location>
</feature>
<evidence type="ECO:0000313" key="6">
    <source>
        <dbReference type="Proteomes" id="UP000036681"/>
    </source>
</evidence>
<keyword evidence="3 5" id="KW-1133">Transmembrane helix</keyword>
<dbReference type="Pfam" id="PF02535">
    <property type="entry name" value="Zip"/>
    <property type="match status" value="2"/>
</dbReference>
<feature type="transmembrane region" description="Helical" evidence="5">
    <location>
        <begin position="46"/>
        <end position="68"/>
    </location>
</feature>